<accession>A0ABT2URK0</accession>
<organism evidence="1 2">
    <name type="scientific">Paenibacillus baimaensis</name>
    <dbReference type="NCBI Taxonomy" id="2982185"/>
    <lineage>
        <taxon>Bacteria</taxon>
        <taxon>Bacillati</taxon>
        <taxon>Bacillota</taxon>
        <taxon>Bacilli</taxon>
        <taxon>Bacillales</taxon>
        <taxon>Paenibacillaceae</taxon>
        <taxon>Paenibacillus</taxon>
    </lineage>
</organism>
<evidence type="ECO:0000313" key="1">
    <source>
        <dbReference type="EMBL" id="MCU6797282.1"/>
    </source>
</evidence>
<comment type="caution">
    <text evidence="1">The sequence shown here is derived from an EMBL/GenBank/DDBJ whole genome shotgun (WGS) entry which is preliminary data.</text>
</comment>
<dbReference type="Proteomes" id="UP001652445">
    <property type="component" value="Unassembled WGS sequence"/>
</dbReference>
<reference evidence="1 2" key="1">
    <citation type="submission" date="2022-09" db="EMBL/GenBank/DDBJ databases">
        <authorList>
            <person name="Han X.L."/>
            <person name="Wang Q."/>
            <person name="Lu T."/>
        </authorList>
    </citation>
    <scope>NUCLEOTIDE SEQUENCE [LARGE SCALE GENOMIC DNA]</scope>
    <source>
        <strain evidence="1 2">WQ 127069</strain>
    </source>
</reference>
<gene>
    <name evidence="1" type="ORF">OB236_34650</name>
</gene>
<keyword evidence="2" id="KW-1185">Reference proteome</keyword>
<evidence type="ECO:0000313" key="2">
    <source>
        <dbReference type="Proteomes" id="UP001652445"/>
    </source>
</evidence>
<proteinExistence type="predicted"/>
<dbReference type="EMBL" id="JAOQIO010000115">
    <property type="protein sequence ID" value="MCU6797282.1"/>
    <property type="molecule type" value="Genomic_DNA"/>
</dbReference>
<evidence type="ECO:0008006" key="3">
    <source>
        <dbReference type="Google" id="ProtNLM"/>
    </source>
</evidence>
<sequence length="113" mass="13768">MTTPILTKLTQAWVDDYLDLYNYAKHIGDTEWQQQIIEALSQKDIIIQNQVQEMQEKLKQDLWKMFDAVNRNMLQIYEELRKSQDIKQVEDLRKQVWELKSQRIDISRKIRRS</sequence>
<name>A0ABT2URK0_9BACL</name>
<protein>
    <recommendedName>
        <fullName evidence="3">Flagellar protein FliT</fullName>
    </recommendedName>
</protein>
<dbReference type="RefSeq" id="WP_262688092.1">
    <property type="nucleotide sequence ID" value="NZ_JAOQIO010000115.1"/>
</dbReference>